<evidence type="ECO:0000313" key="3">
    <source>
        <dbReference type="Proteomes" id="UP000799424"/>
    </source>
</evidence>
<dbReference type="PANTHER" id="PTHR33112:SF1">
    <property type="entry name" value="HETEROKARYON INCOMPATIBILITY DOMAIN-CONTAINING PROTEIN"/>
    <property type="match status" value="1"/>
</dbReference>
<feature type="domain" description="Heterokaryon incompatibility" evidence="1">
    <location>
        <begin position="75"/>
        <end position="167"/>
    </location>
</feature>
<dbReference type="AlphaFoldDB" id="A0A6A6ZT84"/>
<accession>A0A6A6ZT84</accession>
<name>A0A6A6ZT84_9PLEO</name>
<gene>
    <name evidence="2" type="ORF">CC86DRAFT_421423</name>
</gene>
<dbReference type="EMBL" id="MU006231">
    <property type="protein sequence ID" value="KAF2823819.1"/>
    <property type="molecule type" value="Genomic_DNA"/>
</dbReference>
<dbReference type="InterPro" id="IPR010730">
    <property type="entry name" value="HET"/>
</dbReference>
<keyword evidence="3" id="KW-1185">Reference proteome</keyword>
<dbReference type="PANTHER" id="PTHR33112">
    <property type="entry name" value="DOMAIN PROTEIN, PUTATIVE-RELATED"/>
    <property type="match status" value="1"/>
</dbReference>
<evidence type="ECO:0000259" key="1">
    <source>
        <dbReference type="Pfam" id="PF06985"/>
    </source>
</evidence>
<reference evidence="2" key="1">
    <citation type="journal article" date="2020" name="Stud. Mycol.">
        <title>101 Dothideomycetes genomes: a test case for predicting lifestyles and emergence of pathogens.</title>
        <authorList>
            <person name="Haridas S."/>
            <person name="Albert R."/>
            <person name="Binder M."/>
            <person name="Bloem J."/>
            <person name="Labutti K."/>
            <person name="Salamov A."/>
            <person name="Andreopoulos B."/>
            <person name="Baker S."/>
            <person name="Barry K."/>
            <person name="Bills G."/>
            <person name="Bluhm B."/>
            <person name="Cannon C."/>
            <person name="Castanera R."/>
            <person name="Culley D."/>
            <person name="Daum C."/>
            <person name="Ezra D."/>
            <person name="Gonzalez J."/>
            <person name="Henrissat B."/>
            <person name="Kuo A."/>
            <person name="Liang C."/>
            <person name="Lipzen A."/>
            <person name="Lutzoni F."/>
            <person name="Magnuson J."/>
            <person name="Mondo S."/>
            <person name="Nolan M."/>
            <person name="Ohm R."/>
            <person name="Pangilinan J."/>
            <person name="Park H.-J."/>
            <person name="Ramirez L."/>
            <person name="Alfaro M."/>
            <person name="Sun H."/>
            <person name="Tritt A."/>
            <person name="Yoshinaga Y."/>
            <person name="Zwiers L.-H."/>
            <person name="Turgeon B."/>
            <person name="Goodwin S."/>
            <person name="Spatafora J."/>
            <person name="Crous P."/>
            <person name="Grigoriev I."/>
        </authorList>
    </citation>
    <scope>NUCLEOTIDE SEQUENCE</scope>
    <source>
        <strain evidence="2">CBS 113818</strain>
    </source>
</reference>
<evidence type="ECO:0000313" key="2">
    <source>
        <dbReference type="EMBL" id="KAF2823819.1"/>
    </source>
</evidence>
<dbReference type="OrthoDB" id="3745765at2759"/>
<dbReference type="Proteomes" id="UP000799424">
    <property type="component" value="Unassembled WGS sequence"/>
</dbReference>
<organism evidence="2 3">
    <name type="scientific">Ophiobolus disseminans</name>
    <dbReference type="NCBI Taxonomy" id="1469910"/>
    <lineage>
        <taxon>Eukaryota</taxon>
        <taxon>Fungi</taxon>
        <taxon>Dikarya</taxon>
        <taxon>Ascomycota</taxon>
        <taxon>Pezizomycotina</taxon>
        <taxon>Dothideomycetes</taxon>
        <taxon>Pleosporomycetidae</taxon>
        <taxon>Pleosporales</taxon>
        <taxon>Pleosporineae</taxon>
        <taxon>Phaeosphaeriaceae</taxon>
        <taxon>Ophiobolus</taxon>
    </lineage>
</organism>
<dbReference type="Pfam" id="PF06985">
    <property type="entry name" value="HET"/>
    <property type="match status" value="1"/>
</dbReference>
<sequence>MIKGIRHAQSSAECLQPRFVNPQFIDPSMPRAWLQRCVRDHSIVCSPKIGASVAGFRVLDCKSRKIVEGIQSCPYVALSYVWGPPQTGLLQDSLFPRTIEDAITITRIMGFDYLWIDRYCIDQNDPEQKHAQIGKMDEIFAGASLVIIAAAGSDPHHGLPGIKYIFFSWTSTDFIPATVRTMQEGYLSKRRLIFMDHQIAYACCDDWCAESFTSAPNYADSDMGIRLSRIFQTAETDTSSYLDPAQKYNRLVREYTKRDLTYSGDALNAFLGILNSCPPLGLPKCPANNQSRNIQHSWGVYNYEHDLSLN</sequence>
<protein>
    <submittedName>
        <fullName evidence="2">HET-domain-containing protein</fullName>
    </submittedName>
</protein>
<proteinExistence type="predicted"/>